<evidence type="ECO:0000313" key="3">
    <source>
        <dbReference type="RefSeq" id="XP_022327264.1"/>
    </source>
</evidence>
<keyword evidence="1" id="KW-0812">Transmembrane</keyword>
<evidence type="ECO:0000313" key="2">
    <source>
        <dbReference type="Proteomes" id="UP000694844"/>
    </source>
</evidence>
<proteinExistence type="predicted"/>
<name>A0A8B8DHU7_CRAVI</name>
<keyword evidence="1" id="KW-1133">Transmembrane helix</keyword>
<sequence>MNRRVVLVVPFVGIMILVLYTRNQFNVVGPKVAAFEDTGSKSNVVHMSQKIMQMSTKPALITKKEVRFGKLATTKKPIKEKIEPVMETDWMALEEMPTHKQPENVLRSDWWTASAFIEIDFRKRPKDYKCRNMKNVGNWYLCQDKPYNLQKPCLVYSFG</sequence>
<dbReference type="AlphaFoldDB" id="A0A8B8DHU7"/>
<dbReference type="Proteomes" id="UP000694844">
    <property type="component" value="Chromosome 3"/>
</dbReference>
<organism evidence="2 4">
    <name type="scientific">Crassostrea virginica</name>
    <name type="common">Eastern oyster</name>
    <dbReference type="NCBI Taxonomy" id="6565"/>
    <lineage>
        <taxon>Eukaryota</taxon>
        <taxon>Metazoa</taxon>
        <taxon>Spiralia</taxon>
        <taxon>Lophotrochozoa</taxon>
        <taxon>Mollusca</taxon>
        <taxon>Bivalvia</taxon>
        <taxon>Autobranchia</taxon>
        <taxon>Pteriomorphia</taxon>
        <taxon>Ostreida</taxon>
        <taxon>Ostreoidea</taxon>
        <taxon>Ostreidae</taxon>
        <taxon>Crassostrea</taxon>
    </lineage>
</organism>
<dbReference type="RefSeq" id="XP_022327264.1">
    <property type="nucleotide sequence ID" value="XM_022471556.1"/>
</dbReference>
<dbReference type="RefSeq" id="XP_022327265.1">
    <property type="nucleotide sequence ID" value="XM_022471557.1"/>
</dbReference>
<protein>
    <submittedName>
        <fullName evidence="3 4">Uncharacterized protein LOC111126721</fullName>
    </submittedName>
</protein>
<evidence type="ECO:0000313" key="5">
    <source>
        <dbReference type="RefSeq" id="XP_022327266.1"/>
    </source>
</evidence>
<gene>
    <name evidence="3 4 5" type="primary">LOC111126721</name>
</gene>
<evidence type="ECO:0000256" key="1">
    <source>
        <dbReference type="SAM" id="Phobius"/>
    </source>
</evidence>
<keyword evidence="1" id="KW-0472">Membrane</keyword>
<dbReference type="GeneID" id="111126721"/>
<evidence type="ECO:0000313" key="4">
    <source>
        <dbReference type="RefSeq" id="XP_022327265.1"/>
    </source>
</evidence>
<dbReference type="KEGG" id="cvn:111126721"/>
<keyword evidence="2" id="KW-1185">Reference proteome</keyword>
<accession>A0A8B8DHU7</accession>
<reference evidence="3 4" key="1">
    <citation type="submission" date="2025-04" db="UniProtKB">
        <authorList>
            <consortium name="RefSeq"/>
        </authorList>
    </citation>
    <scope>IDENTIFICATION</scope>
    <source>
        <tissue evidence="3 4">Whole sample</tissue>
    </source>
</reference>
<feature type="transmembrane region" description="Helical" evidence="1">
    <location>
        <begin position="5"/>
        <end position="21"/>
    </location>
</feature>
<dbReference type="RefSeq" id="XP_022327266.1">
    <property type="nucleotide sequence ID" value="XM_022471558.1"/>
</dbReference>